<dbReference type="EMBL" id="JAIWQS010000006">
    <property type="protein sequence ID" value="KAJ8761102.1"/>
    <property type="molecule type" value="Genomic_DNA"/>
</dbReference>
<keyword evidence="3" id="KW-1185">Reference proteome</keyword>
<sequence>MTWDKDPVAVRQSARATVQQLLPTNKLMQPPLHPVRGIMPPIGFDQLGQQAVFLPAAAQNQQEQRQFGDPAVPFNAVPSSMNPSAGSSFMQDEIYSPFRQVTAPLLSATPELPTLLLSNVSIND</sequence>
<evidence type="ECO:0000256" key="1">
    <source>
        <dbReference type="SAM" id="MobiDB-lite"/>
    </source>
</evidence>
<evidence type="ECO:0000313" key="3">
    <source>
        <dbReference type="Proteomes" id="UP001159364"/>
    </source>
</evidence>
<comment type="caution">
    <text evidence="2">The sequence shown here is derived from an EMBL/GenBank/DDBJ whole genome shotgun (WGS) entry which is preliminary data.</text>
</comment>
<feature type="region of interest" description="Disordered" evidence="1">
    <location>
        <begin position="58"/>
        <end position="88"/>
    </location>
</feature>
<reference evidence="2 3" key="1">
    <citation type="submission" date="2021-09" db="EMBL/GenBank/DDBJ databases">
        <title>Genomic insights and catalytic innovation underlie evolution of tropane alkaloids biosynthesis.</title>
        <authorList>
            <person name="Wang Y.-J."/>
            <person name="Tian T."/>
            <person name="Huang J.-P."/>
            <person name="Huang S.-X."/>
        </authorList>
    </citation>
    <scope>NUCLEOTIDE SEQUENCE [LARGE SCALE GENOMIC DNA]</scope>
    <source>
        <strain evidence="2">KIB-2018</strain>
        <tissue evidence="2">Leaf</tissue>
    </source>
</reference>
<dbReference type="AlphaFoldDB" id="A0AAV8T348"/>
<protein>
    <submittedName>
        <fullName evidence="2">Uncharacterized protein</fullName>
    </submittedName>
</protein>
<accession>A0AAV8T348</accession>
<gene>
    <name evidence="2" type="ORF">K2173_000781</name>
</gene>
<name>A0AAV8T348_9ROSI</name>
<organism evidence="2 3">
    <name type="scientific">Erythroxylum novogranatense</name>
    <dbReference type="NCBI Taxonomy" id="1862640"/>
    <lineage>
        <taxon>Eukaryota</taxon>
        <taxon>Viridiplantae</taxon>
        <taxon>Streptophyta</taxon>
        <taxon>Embryophyta</taxon>
        <taxon>Tracheophyta</taxon>
        <taxon>Spermatophyta</taxon>
        <taxon>Magnoliopsida</taxon>
        <taxon>eudicotyledons</taxon>
        <taxon>Gunneridae</taxon>
        <taxon>Pentapetalae</taxon>
        <taxon>rosids</taxon>
        <taxon>fabids</taxon>
        <taxon>Malpighiales</taxon>
        <taxon>Erythroxylaceae</taxon>
        <taxon>Erythroxylum</taxon>
    </lineage>
</organism>
<proteinExistence type="predicted"/>
<evidence type="ECO:0000313" key="2">
    <source>
        <dbReference type="EMBL" id="KAJ8761102.1"/>
    </source>
</evidence>
<dbReference type="Proteomes" id="UP001159364">
    <property type="component" value="Linkage Group LG06"/>
</dbReference>
<feature type="compositionally biased region" description="Polar residues" evidence="1">
    <location>
        <begin position="77"/>
        <end position="88"/>
    </location>
</feature>